<protein>
    <submittedName>
        <fullName evidence="2">Nuclear transport factor 2 family protein</fullName>
    </submittedName>
</protein>
<dbReference type="NCBIfam" id="TIGR02246">
    <property type="entry name" value="SgcJ/EcaC family oxidoreductase"/>
    <property type="match status" value="1"/>
</dbReference>
<comment type="caution">
    <text evidence="2">The sequence shown here is derived from an EMBL/GenBank/DDBJ whole genome shotgun (WGS) entry which is preliminary data.</text>
</comment>
<dbReference type="OrthoDB" id="7375616at2"/>
<dbReference type="SUPFAM" id="SSF54427">
    <property type="entry name" value="NTF2-like"/>
    <property type="match status" value="1"/>
</dbReference>
<keyword evidence="3" id="KW-1185">Reference proteome</keyword>
<evidence type="ECO:0000259" key="1">
    <source>
        <dbReference type="Pfam" id="PF12680"/>
    </source>
</evidence>
<dbReference type="InterPro" id="IPR032710">
    <property type="entry name" value="NTF2-like_dom_sf"/>
</dbReference>
<sequence>MREHLLPLISTATLAELPGTGHLSPLEVPDQVAKHLTAFVADTRLTDPAALPLAFQDALNSHKPDRVLALYRDDAVMRTVTGEVIGGRAALRKEIEETIAADPHIANSTRYVLVTGETALVVVDWSLEVTAPGSIRATTTGTAANVAERGPDGTWRFTVLNPAACDGRGSAADR</sequence>
<evidence type="ECO:0000313" key="3">
    <source>
        <dbReference type="Proteomes" id="UP000305778"/>
    </source>
</evidence>
<dbReference type="InterPro" id="IPR029058">
    <property type="entry name" value="AB_hydrolase_fold"/>
</dbReference>
<dbReference type="InterPro" id="IPR011944">
    <property type="entry name" value="Steroid_delta5-4_isomerase"/>
</dbReference>
<dbReference type="Gene3D" id="3.10.450.50">
    <property type="match status" value="1"/>
</dbReference>
<dbReference type="Gene3D" id="3.40.50.1820">
    <property type="entry name" value="alpha/beta hydrolase"/>
    <property type="match status" value="1"/>
</dbReference>
<evidence type="ECO:0000313" key="2">
    <source>
        <dbReference type="EMBL" id="TKA01427.1"/>
    </source>
</evidence>
<proteinExistence type="predicted"/>
<reference evidence="2 3" key="1">
    <citation type="submission" date="2019-04" db="EMBL/GenBank/DDBJ databases">
        <title>Streptomyces oryziradicis sp. nov., a novel actinomycete isolated from rhizosphere soil of rice (Oryza sativa L.).</title>
        <authorList>
            <person name="Li C."/>
        </authorList>
    </citation>
    <scope>NUCLEOTIDE SEQUENCE [LARGE SCALE GENOMIC DNA]</scope>
    <source>
        <strain evidence="2 3">NEAU-C40</strain>
    </source>
</reference>
<dbReference type="Proteomes" id="UP000305778">
    <property type="component" value="Unassembled WGS sequence"/>
</dbReference>
<dbReference type="InterPro" id="IPR037401">
    <property type="entry name" value="SnoaL-like"/>
</dbReference>
<dbReference type="SUPFAM" id="SSF53474">
    <property type="entry name" value="alpha/beta-Hydrolases"/>
    <property type="match status" value="1"/>
</dbReference>
<dbReference type="AlphaFoldDB" id="A0A4U0S0G6"/>
<name>A0A4U0S0G6_9ACTN</name>
<organism evidence="2 3">
    <name type="scientific">Actinacidiphila oryziradicis</name>
    <dbReference type="NCBI Taxonomy" id="2571141"/>
    <lineage>
        <taxon>Bacteria</taxon>
        <taxon>Bacillati</taxon>
        <taxon>Actinomycetota</taxon>
        <taxon>Actinomycetes</taxon>
        <taxon>Kitasatosporales</taxon>
        <taxon>Streptomycetaceae</taxon>
        <taxon>Actinacidiphila</taxon>
    </lineage>
</organism>
<gene>
    <name evidence="2" type="ORF">FCI23_40460</name>
</gene>
<accession>A0A4U0S0G6</accession>
<feature type="domain" description="SnoaL-like" evidence="1">
    <location>
        <begin position="54"/>
        <end position="143"/>
    </location>
</feature>
<dbReference type="Pfam" id="PF12680">
    <property type="entry name" value="SnoaL_2"/>
    <property type="match status" value="1"/>
</dbReference>
<dbReference type="EMBL" id="SUMC01000072">
    <property type="protein sequence ID" value="TKA01427.1"/>
    <property type="molecule type" value="Genomic_DNA"/>
</dbReference>